<dbReference type="PROSITE" id="PS01091">
    <property type="entry name" value="TATD_3"/>
    <property type="match status" value="1"/>
</dbReference>
<proteinExistence type="predicted"/>
<dbReference type="GO" id="GO:0016788">
    <property type="term" value="F:hydrolase activity, acting on ester bonds"/>
    <property type="evidence" value="ECO:0007669"/>
    <property type="project" value="InterPro"/>
</dbReference>
<sequence length="168" mass="19111">MAVGEIGLDYYWKENPPREFQQAVFRRQLQMAEELSLPVIVHDRDAHGDSLAIVEEYPEVRGVFHCYSGSAEMAQVLLERGWYLGFDGPVTYKNARKAREVAEVTPPERILLETDSPYLSPVPNRGKRNDSRNLPYIAQMLAGWKSMDPAELAQIAMENGKRLFGIEV</sequence>
<reference evidence="2" key="1">
    <citation type="submission" date="2019-08" db="EMBL/GenBank/DDBJ databases">
        <authorList>
            <person name="Kucharzyk K."/>
            <person name="Murdoch R.W."/>
            <person name="Higgins S."/>
            <person name="Loffler F."/>
        </authorList>
    </citation>
    <scope>NUCLEOTIDE SEQUENCE</scope>
</reference>
<comment type="caution">
    <text evidence="2">The sequence shown here is derived from an EMBL/GenBank/DDBJ whole genome shotgun (WGS) entry which is preliminary data.</text>
</comment>
<dbReference type="InterPro" id="IPR001130">
    <property type="entry name" value="TatD-like"/>
</dbReference>
<gene>
    <name evidence="2" type="primary">ycfH_24</name>
    <name evidence="2" type="ORF">SDC9_203875</name>
</gene>
<dbReference type="InterPro" id="IPR032466">
    <property type="entry name" value="Metal_Hydrolase"/>
</dbReference>
<dbReference type="Gene3D" id="3.20.20.140">
    <property type="entry name" value="Metal-dependent hydrolases"/>
    <property type="match status" value="1"/>
</dbReference>
<dbReference type="Pfam" id="PF01026">
    <property type="entry name" value="TatD_DNase"/>
    <property type="match status" value="1"/>
</dbReference>
<keyword evidence="1 2" id="KW-0378">Hydrolase</keyword>
<dbReference type="AlphaFoldDB" id="A0A645J0E6"/>
<dbReference type="EMBL" id="VSSQ01126235">
    <property type="protein sequence ID" value="MPN56189.1"/>
    <property type="molecule type" value="Genomic_DNA"/>
</dbReference>
<name>A0A645J0E6_9ZZZZ</name>
<dbReference type="EC" id="3.1.-.-" evidence="2"/>
<dbReference type="PANTHER" id="PTHR46124">
    <property type="entry name" value="D-AMINOACYL-TRNA DEACYLASE"/>
    <property type="match status" value="1"/>
</dbReference>
<dbReference type="CDD" id="cd01310">
    <property type="entry name" value="TatD_DNAse"/>
    <property type="match status" value="1"/>
</dbReference>
<accession>A0A645J0E6</accession>
<organism evidence="2">
    <name type="scientific">bioreactor metagenome</name>
    <dbReference type="NCBI Taxonomy" id="1076179"/>
    <lineage>
        <taxon>unclassified sequences</taxon>
        <taxon>metagenomes</taxon>
        <taxon>ecological metagenomes</taxon>
    </lineage>
</organism>
<dbReference type="InterPro" id="IPR018228">
    <property type="entry name" value="DNase_TatD-rel_CS"/>
</dbReference>
<dbReference type="GO" id="GO:0005829">
    <property type="term" value="C:cytosol"/>
    <property type="evidence" value="ECO:0007669"/>
    <property type="project" value="TreeGrafter"/>
</dbReference>
<dbReference type="SUPFAM" id="SSF51556">
    <property type="entry name" value="Metallo-dependent hydrolases"/>
    <property type="match status" value="1"/>
</dbReference>
<evidence type="ECO:0000256" key="1">
    <source>
        <dbReference type="ARBA" id="ARBA00022801"/>
    </source>
</evidence>
<evidence type="ECO:0000313" key="2">
    <source>
        <dbReference type="EMBL" id="MPN56189.1"/>
    </source>
</evidence>
<protein>
    <submittedName>
        <fullName evidence="2">Putative metal-dependent hydrolase YcfH</fullName>
        <ecNumber evidence="2">3.1.-.-</ecNumber>
    </submittedName>
</protein>
<dbReference type="PANTHER" id="PTHR46124:SF2">
    <property type="entry name" value="D-AMINOACYL-TRNA DEACYLASE"/>
    <property type="match status" value="1"/>
</dbReference>